<reference evidence="1" key="1">
    <citation type="journal article" date="2015" name="Nature">
        <title>Complex archaea that bridge the gap between prokaryotes and eukaryotes.</title>
        <authorList>
            <person name="Spang A."/>
            <person name="Saw J.H."/>
            <person name="Jorgensen S.L."/>
            <person name="Zaremba-Niedzwiedzka K."/>
            <person name="Martijn J."/>
            <person name="Lind A.E."/>
            <person name="van Eijk R."/>
            <person name="Schleper C."/>
            <person name="Guy L."/>
            <person name="Ettema T.J."/>
        </authorList>
    </citation>
    <scope>NUCLEOTIDE SEQUENCE</scope>
</reference>
<accession>A0A0F9FLH2</accession>
<dbReference type="AlphaFoldDB" id="A0A0F9FLH2"/>
<proteinExistence type="predicted"/>
<protein>
    <submittedName>
        <fullName evidence="1">Uncharacterized protein</fullName>
    </submittedName>
</protein>
<name>A0A0F9FLH2_9ZZZZ</name>
<dbReference type="EMBL" id="LAZR01029928">
    <property type="protein sequence ID" value="KKL58140.1"/>
    <property type="molecule type" value="Genomic_DNA"/>
</dbReference>
<organism evidence="1">
    <name type="scientific">marine sediment metagenome</name>
    <dbReference type="NCBI Taxonomy" id="412755"/>
    <lineage>
        <taxon>unclassified sequences</taxon>
        <taxon>metagenomes</taxon>
        <taxon>ecological metagenomes</taxon>
    </lineage>
</organism>
<evidence type="ECO:0000313" key="1">
    <source>
        <dbReference type="EMBL" id="KKL58140.1"/>
    </source>
</evidence>
<comment type="caution">
    <text evidence="1">The sequence shown here is derived from an EMBL/GenBank/DDBJ whole genome shotgun (WGS) entry which is preliminary data.</text>
</comment>
<sequence length="74" mass="7867">MARANRYPGSCVYCSGPVRAFAGVLLRRAGAWTVAHTACEEGDGVTVIQIGDHTYTRNARGRCEDAPCCGCCTI</sequence>
<gene>
    <name evidence="1" type="ORF">LCGC14_2228360</name>
</gene>